<dbReference type="AlphaFoldDB" id="A0A916XXF0"/>
<gene>
    <name evidence="4" type="ORF">GCM10011343_07340</name>
</gene>
<proteinExistence type="predicted"/>
<evidence type="ECO:0000256" key="2">
    <source>
        <dbReference type="SAM" id="SignalP"/>
    </source>
</evidence>
<feature type="chain" id="PRO_5037576056" evidence="2">
    <location>
        <begin position="22"/>
        <end position="110"/>
    </location>
</feature>
<evidence type="ECO:0000256" key="1">
    <source>
        <dbReference type="ARBA" id="ARBA00022729"/>
    </source>
</evidence>
<keyword evidence="5" id="KW-1185">Reference proteome</keyword>
<protein>
    <submittedName>
        <fullName evidence="4">T9SS C-terminal target domain-containing protein</fullName>
    </submittedName>
</protein>
<name>A0A916XXF0_9FLAO</name>
<reference evidence="4" key="1">
    <citation type="journal article" date="2014" name="Int. J. Syst. Evol. Microbiol.">
        <title>Complete genome sequence of Corynebacterium casei LMG S-19264T (=DSM 44701T), isolated from a smear-ripened cheese.</title>
        <authorList>
            <consortium name="US DOE Joint Genome Institute (JGI-PGF)"/>
            <person name="Walter F."/>
            <person name="Albersmeier A."/>
            <person name="Kalinowski J."/>
            <person name="Ruckert C."/>
        </authorList>
    </citation>
    <scope>NUCLEOTIDE SEQUENCE</scope>
    <source>
        <strain evidence="4">CGMCC 1.12506</strain>
    </source>
</reference>
<evidence type="ECO:0000259" key="3">
    <source>
        <dbReference type="Pfam" id="PF18962"/>
    </source>
</evidence>
<dbReference type="EMBL" id="BMFG01000002">
    <property type="protein sequence ID" value="GGD19276.1"/>
    <property type="molecule type" value="Genomic_DNA"/>
</dbReference>
<dbReference type="InterPro" id="IPR026444">
    <property type="entry name" value="Secre_tail"/>
</dbReference>
<accession>A0A916XXF0</accession>
<feature type="signal peptide" evidence="2">
    <location>
        <begin position="1"/>
        <end position="21"/>
    </location>
</feature>
<reference evidence="4" key="2">
    <citation type="submission" date="2020-09" db="EMBL/GenBank/DDBJ databases">
        <authorList>
            <person name="Sun Q."/>
            <person name="Zhou Y."/>
        </authorList>
    </citation>
    <scope>NUCLEOTIDE SEQUENCE</scope>
    <source>
        <strain evidence="4">CGMCC 1.12506</strain>
    </source>
</reference>
<sequence>MVKNYAYSFILLFLITFSGNAQDSKQQPKTQDTTIEGLNFYPNPVSNGKIYITSKLALTKEVTIYDVLGKIVLQANLSSKEMNVSSLSPGVYMIKIKEGEATATRKLIVK</sequence>
<dbReference type="Proteomes" id="UP000625735">
    <property type="component" value="Unassembled WGS sequence"/>
</dbReference>
<evidence type="ECO:0000313" key="4">
    <source>
        <dbReference type="EMBL" id="GGD19276.1"/>
    </source>
</evidence>
<feature type="domain" description="Secretion system C-terminal sorting" evidence="3">
    <location>
        <begin position="41"/>
        <end position="109"/>
    </location>
</feature>
<dbReference type="Pfam" id="PF18962">
    <property type="entry name" value="Por_Secre_tail"/>
    <property type="match status" value="1"/>
</dbReference>
<evidence type="ECO:0000313" key="5">
    <source>
        <dbReference type="Proteomes" id="UP000625735"/>
    </source>
</evidence>
<keyword evidence="1 2" id="KW-0732">Signal</keyword>
<organism evidence="4 5">
    <name type="scientific">Flavobacterium orientale</name>
    <dbReference type="NCBI Taxonomy" id="1756020"/>
    <lineage>
        <taxon>Bacteria</taxon>
        <taxon>Pseudomonadati</taxon>
        <taxon>Bacteroidota</taxon>
        <taxon>Flavobacteriia</taxon>
        <taxon>Flavobacteriales</taxon>
        <taxon>Flavobacteriaceae</taxon>
        <taxon>Flavobacterium</taxon>
    </lineage>
</organism>
<dbReference type="RefSeq" id="WP_188361175.1">
    <property type="nucleotide sequence ID" value="NZ_BMFG01000002.1"/>
</dbReference>
<comment type="caution">
    <text evidence="4">The sequence shown here is derived from an EMBL/GenBank/DDBJ whole genome shotgun (WGS) entry which is preliminary data.</text>
</comment>
<dbReference type="NCBIfam" id="TIGR04183">
    <property type="entry name" value="Por_Secre_tail"/>
    <property type="match status" value="1"/>
</dbReference>